<dbReference type="AlphaFoldDB" id="A0A0D9WIA3"/>
<evidence type="ECO:0000313" key="2">
    <source>
        <dbReference type="EnsemblPlants" id="LPERR05G17690.1"/>
    </source>
</evidence>
<proteinExistence type="predicted"/>
<accession>A0A0D9WIA3</accession>
<sequence>MNICSKMDSQSAILTECYSQKNGFSKMNSQLFTKDGFSKCYSQSAIHKKWIHNYLTIHVLGGDIHSTKMNICSKMLFSKCYDKKWILKCYSHRVLLKKMESQTLFRSICSPREGKEERFEPYLERRLVGAERRRRRRGGRASPASGLASPASGYGVAGVGAGRRLAASKSQGSRRQGRRAGSGRRRAGGDAGQAAAGRLECSGGANPNPSRSGARLFSSRRAVRKVAQWKVGNFFPKSH</sequence>
<feature type="compositionally biased region" description="Basic residues" evidence="1">
    <location>
        <begin position="175"/>
        <end position="186"/>
    </location>
</feature>
<dbReference type="Proteomes" id="UP000032180">
    <property type="component" value="Chromosome 5"/>
</dbReference>
<feature type="region of interest" description="Disordered" evidence="1">
    <location>
        <begin position="165"/>
        <end position="219"/>
    </location>
</feature>
<reference evidence="2 3" key="1">
    <citation type="submission" date="2012-08" db="EMBL/GenBank/DDBJ databases">
        <title>Oryza genome evolution.</title>
        <authorList>
            <person name="Wing R.A."/>
        </authorList>
    </citation>
    <scope>NUCLEOTIDE SEQUENCE</scope>
</reference>
<feature type="region of interest" description="Disordered" evidence="1">
    <location>
        <begin position="131"/>
        <end position="151"/>
    </location>
</feature>
<dbReference type="Gramene" id="LPERR05G17690.1">
    <property type="protein sequence ID" value="LPERR05G17690.1"/>
    <property type="gene ID" value="LPERR05G17690"/>
</dbReference>
<keyword evidence="3" id="KW-1185">Reference proteome</keyword>
<feature type="compositionally biased region" description="Low complexity" evidence="1">
    <location>
        <begin position="165"/>
        <end position="174"/>
    </location>
</feature>
<protein>
    <submittedName>
        <fullName evidence="2">Uncharacterized protein</fullName>
    </submittedName>
</protein>
<evidence type="ECO:0000256" key="1">
    <source>
        <dbReference type="SAM" id="MobiDB-lite"/>
    </source>
</evidence>
<dbReference type="EnsemblPlants" id="LPERR05G17690.1">
    <property type="protein sequence ID" value="LPERR05G17690.1"/>
    <property type="gene ID" value="LPERR05G17690"/>
</dbReference>
<reference evidence="2" key="3">
    <citation type="submission" date="2015-04" db="UniProtKB">
        <authorList>
            <consortium name="EnsemblPlants"/>
        </authorList>
    </citation>
    <scope>IDENTIFICATION</scope>
</reference>
<name>A0A0D9WIA3_9ORYZ</name>
<organism evidence="2 3">
    <name type="scientific">Leersia perrieri</name>
    <dbReference type="NCBI Taxonomy" id="77586"/>
    <lineage>
        <taxon>Eukaryota</taxon>
        <taxon>Viridiplantae</taxon>
        <taxon>Streptophyta</taxon>
        <taxon>Embryophyta</taxon>
        <taxon>Tracheophyta</taxon>
        <taxon>Spermatophyta</taxon>
        <taxon>Magnoliopsida</taxon>
        <taxon>Liliopsida</taxon>
        <taxon>Poales</taxon>
        <taxon>Poaceae</taxon>
        <taxon>BOP clade</taxon>
        <taxon>Oryzoideae</taxon>
        <taxon>Oryzeae</taxon>
        <taxon>Oryzinae</taxon>
        <taxon>Leersia</taxon>
    </lineage>
</organism>
<feature type="compositionally biased region" description="Low complexity" evidence="1">
    <location>
        <begin position="140"/>
        <end position="151"/>
    </location>
</feature>
<evidence type="ECO:0000313" key="3">
    <source>
        <dbReference type="Proteomes" id="UP000032180"/>
    </source>
</evidence>
<dbReference type="HOGENOM" id="CLU_1162582_0_0_1"/>
<reference evidence="3" key="2">
    <citation type="submission" date="2013-12" db="EMBL/GenBank/DDBJ databases">
        <authorList>
            <person name="Yu Y."/>
            <person name="Lee S."/>
            <person name="de Baynast K."/>
            <person name="Wissotski M."/>
            <person name="Liu L."/>
            <person name="Talag J."/>
            <person name="Goicoechea J."/>
            <person name="Angelova A."/>
            <person name="Jetty R."/>
            <person name="Kudrna D."/>
            <person name="Golser W."/>
            <person name="Rivera L."/>
            <person name="Zhang J."/>
            <person name="Wing R."/>
        </authorList>
    </citation>
    <scope>NUCLEOTIDE SEQUENCE</scope>
</reference>